<dbReference type="AlphaFoldDB" id="A0A1M6NHB0"/>
<gene>
    <name evidence="1" type="ORF">SAMN04488007_2053</name>
</gene>
<dbReference type="PANTHER" id="PTHR47199">
    <property type="entry name" value="PHOTOSYSTEM II STABILITY/ASSEMBLY FACTOR HCF136, CHLOROPLASTIC"/>
    <property type="match status" value="1"/>
</dbReference>
<dbReference type="PANTHER" id="PTHR47199:SF2">
    <property type="entry name" value="PHOTOSYSTEM II STABILITY_ASSEMBLY FACTOR HCF136, CHLOROPLASTIC"/>
    <property type="match status" value="1"/>
</dbReference>
<evidence type="ECO:0000313" key="1">
    <source>
        <dbReference type="EMBL" id="SHJ95013.1"/>
    </source>
</evidence>
<dbReference type="EMBL" id="FQZX01000001">
    <property type="protein sequence ID" value="SHJ95013.1"/>
    <property type="molecule type" value="Genomic_DNA"/>
</dbReference>
<dbReference type="Proteomes" id="UP000184314">
    <property type="component" value="Unassembled WGS sequence"/>
</dbReference>
<dbReference type="SUPFAM" id="SSF110296">
    <property type="entry name" value="Oligoxyloglucan reducing end-specific cellobiohydrolase"/>
    <property type="match status" value="1"/>
</dbReference>
<keyword evidence="2" id="KW-1185">Reference proteome</keyword>
<sequence length="546" mass="61795">MKIVQFLMLTLLVVLHSCKGQNNQEEKPLTGFNKVELVLDNEFVTKDTITQKGTSFLNASTNQNVSVLHHIEETGFHMYNGMSFKNKDIGVIVGGAGLITRITKDCGKTWLENRFSRFGNPFYSAAFSGDNIFVIGDSEYIFSTPDLGEKWSVFNTKDLYEKRGYFFNKYYKIRFVNEQVGFITGYGYINGEDESFAVILKTVDAGKTWATIEHKGLEKETEGISDFIAFSEKEIIVVTFSGRSYKSTNGGLIWQLLFETDGEDYVNLNSIAFLNQNTGLIGGLGGDLFYTENGGKEWRKIDMPQDGDGHKANISDILFTQKSALITTSISSDYYRDTFVYEFNIEDATIKPFLTSENEEVLFSGESYGIQAMDGDILILDRDNLYKTAIHLKEHQPISSREKQQDRLRRPVQKTDVAPNAFKGQRQQFEDGLNDIVNELEVKHEEIPADGEYIYDISYAEYQEQTMSEKVRVVIKGNSIKILSEDNPSMTAEKGDILDEGILRKHNETGDWLISNNPSDVYLEAYGDCVGSPMVIDFIKKAYKTC</sequence>
<evidence type="ECO:0000313" key="2">
    <source>
        <dbReference type="Proteomes" id="UP000184314"/>
    </source>
</evidence>
<dbReference type="RefSeq" id="WP_139251922.1">
    <property type="nucleotide sequence ID" value="NZ_FQZX01000001.1"/>
</dbReference>
<dbReference type="OrthoDB" id="9813892at2"/>
<organism evidence="1 2">
    <name type="scientific">Maribacter aquivivus</name>
    <dbReference type="NCBI Taxonomy" id="228958"/>
    <lineage>
        <taxon>Bacteria</taxon>
        <taxon>Pseudomonadati</taxon>
        <taxon>Bacteroidota</taxon>
        <taxon>Flavobacteriia</taxon>
        <taxon>Flavobacteriales</taxon>
        <taxon>Flavobacteriaceae</taxon>
        <taxon>Maribacter</taxon>
    </lineage>
</organism>
<evidence type="ECO:0008006" key="3">
    <source>
        <dbReference type="Google" id="ProtNLM"/>
    </source>
</evidence>
<dbReference type="InterPro" id="IPR015943">
    <property type="entry name" value="WD40/YVTN_repeat-like_dom_sf"/>
</dbReference>
<accession>A0A1M6NHB0</accession>
<protein>
    <recommendedName>
        <fullName evidence="3">Photosynthesis system II assembly factor Ycf48/Hcf136-like domain-containing protein</fullName>
    </recommendedName>
</protein>
<proteinExistence type="predicted"/>
<reference evidence="2" key="1">
    <citation type="submission" date="2016-11" db="EMBL/GenBank/DDBJ databases">
        <authorList>
            <person name="Varghese N."/>
            <person name="Submissions S."/>
        </authorList>
    </citation>
    <scope>NUCLEOTIDE SEQUENCE [LARGE SCALE GENOMIC DNA]</scope>
    <source>
        <strain evidence="2">DSM 16478</strain>
    </source>
</reference>
<dbReference type="STRING" id="228958.SAMN04488007_2053"/>
<dbReference type="Gene3D" id="2.130.10.10">
    <property type="entry name" value="YVTN repeat-like/Quinoprotein amine dehydrogenase"/>
    <property type="match status" value="1"/>
</dbReference>
<name>A0A1M6NHB0_9FLAO</name>